<dbReference type="NCBIfam" id="TIGR02227">
    <property type="entry name" value="sigpep_I_bact"/>
    <property type="match status" value="1"/>
</dbReference>
<gene>
    <name evidence="11" type="primary">lepB</name>
    <name evidence="11" type="ORF">DXX99_09935</name>
</gene>
<dbReference type="InterPro" id="IPR019757">
    <property type="entry name" value="Pept_S26A_signal_pept_1_Lys-AS"/>
</dbReference>
<dbReference type="PROSITE" id="PS00761">
    <property type="entry name" value="SPASE_I_3"/>
    <property type="match status" value="1"/>
</dbReference>
<dbReference type="GO" id="GO:0006465">
    <property type="term" value="P:signal peptide processing"/>
    <property type="evidence" value="ECO:0007669"/>
    <property type="project" value="InterPro"/>
</dbReference>
<protein>
    <recommendedName>
        <fullName evidence="4 8">Signal peptidase I</fullName>
        <ecNumber evidence="4 8">3.4.21.89</ecNumber>
    </recommendedName>
</protein>
<dbReference type="GO" id="GO:0009003">
    <property type="term" value="F:signal peptidase activity"/>
    <property type="evidence" value="ECO:0007669"/>
    <property type="project" value="UniProtKB-EC"/>
</dbReference>
<dbReference type="SUPFAM" id="SSF51306">
    <property type="entry name" value="LexA/Signal peptidase"/>
    <property type="match status" value="1"/>
</dbReference>
<dbReference type="InterPro" id="IPR019533">
    <property type="entry name" value="Peptidase_S26"/>
</dbReference>
<dbReference type="InterPro" id="IPR036286">
    <property type="entry name" value="LexA/Signal_pep-like_sf"/>
</dbReference>
<dbReference type="Pfam" id="PF10502">
    <property type="entry name" value="Peptidase_S26"/>
    <property type="match status" value="1"/>
</dbReference>
<keyword evidence="12" id="KW-1185">Reference proteome</keyword>
<dbReference type="Gene3D" id="2.10.109.10">
    <property type="entry name" value="Umud Fragment, subunit A"/>
    <property type="match status" value="1"/>
</dbReference>
<comment type="similarity">
    <text evidence="3 9">Belongs to the peptidase S26 family.</text>
</comment>
<name>A0A3D8P182_9THEO</name>
<comment type="caution">
    <text evidence="11">The sequence shown here is derived from an EMBL/GenBank/DDBJ whole genome shotgun (WGS) entry which is preliminary data.</text>
</comment>
<evidence type="ECO:0000256" key="1">
    <source>
        <dbReference type="ARBA" id="ARBA00000677"/>
    </source>
</evidence>
<evidence type="ECO:0000256" key="3">
    <source>
        <dbReference type="ARBA" id="ARBA00009370"/>
    </source>
</evidence>
<keyword evidence="5 8" id="KW-0645">Protease</keyword>
<proteinExistence type="inferred from homology"/>
<accession>A0A3D8P182</accession>
<keyword evidence="6 8" id="KW-0378">Hydrolase</keyword>
<evidence type="ECO:0000313" key="12">
    <source>
        <dbReference type="Proteomes" id="UP000256329"/>
    </source>
</evidence>
<evidence type="ECO:0000256" key="2">
    <source>
        <dbReference type="ARBA" id="ARBA00004401"/>
    </source>
</evidence>
<dbReference type="PROSITE" id="PS00760">
    <property type="entry name" value="SPASE_I_2"/>
    <property type="match status" value="1"/>
</dbReference>
<comment type="catalytic activity">
    <reaction evidence="1 8">
        <text>Cleavage of hydrophobic, N-terminal signal or leader sequences from secreted and periplasmic proteins.</text>
        <dbReference type="EC" id="3.4.21.89"/>
    </reaction>
</comment>
<evidence type="ECO:0000256" key="6">
    <source>
        <dbReference type="ARBA" id="ARBA00022801"/>
    </source>
</evidence>
<keyword evidence="8" id="KW-1133">Transmembrane helix</keyword>
<dbReference type="EMBL" id="QSLN01000024">
    <property type="protein sequence ID" value="RDV81165.1"/>
    <property type="molecule type" value="Genomic_DNA"/>
</dbReference>
<sequence length="173" mass="19882">MAEGQKSYWQEIIESLVIAVILAVVIRAFILQPFYIPSGSMIPTLLQGDRILVAKFAYWFKDPQRGDIIVFHYPLNPRKDYIKRVIGVGGDVVELRDNHLYINGHLTPEPYLPPGTVFPDYGPVKVPPGCYFVLGDNRMNSEDSRVWGMLERRYIIGKAIFRYWPLDRIGVLN</sequence>
<dbReference type="CDD" id="cd06530">
    <property type="entry name" value="S26_SPase_I"/>
    <property type="match status" value="1"/>
</dbReference>
<dbReference type="InterPro" id="IPR019758">
    <property type="entry name" value="Pept_S26A_signal_pept_1_CS"/>
</dbReference>
<evidence type="ECO:0000256" key="9">
    <source>
        <dbReference type="RuleBase" id="RU362042"/>
    </source>
</evidence>
<evidence type="ECO:0000313" key="11">
    <source>
        <dbReference type="EMBL" id="RDV81165.1"/>
    </source>
</evidence>
<evidence type="ECO:0000256" key="5">
    <source>
        <dbReference type="ARBA" id="ARBA00022670"/>
    </source>
</evidence>
<evidence type="ECO:0000256" key="8">
    <source>
        <dbReference type="RuleBase" id="RU003993"/>
    </source>
</evidence>
<keyword evidence="8" id="KW-0472">Membrane</keyword>
<keyword evidence="8" id="KW-0812">Transmembrane</keyword>
<feature type="transmembrane region" description="Helical" evidence="8">
    <location>
        <begin position="12"/>
        <end position="35"/>
    </location>
</feature>
<reference evidence="11 12" key="1">
    <citation type="submission" date="2018-08" db="EMBL/GenBank/DDBJ databases">
        <title>Form III RuBisCO-mediated autotrophy in Thermodesulfobium bacteria.</title>
        <authorList>
            <person name="Toshchakov S.V."/>
            <person name="Kublanov I.V."/>
            <person name="Frolov E."/>
            <person name="Bonch-Osmolovskaya E.A."/>
            <person name="Tourova T.P."/>
            <person name="Chernych N.A."/>
            <person name="Lebedinsky A.V."/>
        </authorList>
    </citation>
    <scope>NUCLEOTIDE SEQUENCE [LARGE SCALE GENOMIC DNA]</scope>
    <source>
        <strain evidence="11 12">SR</strain>
    </source>
</reference>
<dbReference type="PANTHER" id="PTHR43390:SF1">
    <property type="entry name" value="CHLOROPLAST PROCESSING PEPTIDASE"/>
    <property type="match status" value="1"/>
</dbReference>
<dbReference type="InterPro" id="IPR000223">
    <property type="entry name" value="Pept_S26A_signal_pept_1"/>
</dbReference>
<dbReference type="GO" id="GO:0004252">
    <property type="term" value="F:serine-type endopeptidase activity"/>
    <property type="evidence" value="ECO:0007669"/>
    <property type="project" value="InterPro"/>
</dbReference>
<organism evidence="11 12">
    <name type="scientific">Ammonifex thiophilus</name>
    <dbReference type="NCBI Taxonomy" id="444093"/>
    <lineage>
        <taxon>Bacteria</taxon>
        <taxon>Bacillati</taxon>
        <taxon>Bacillota</taxon>
        <taxon>Clostridia</taxon>
        <taxon>Thermoanaerobacterales</taxon>
        <taxon>Thermoanaerobacteraceae</taxon>
        <taxon>Ammonifex</taxon>
    </lineage>
</organism>
<dbReference type="AlphaFoldDB" id="A0A3D8P182"/>
<dbReference type="PROSITE" id="PS00501">
    <property type="entry name" value="SPASE_I_1"/>
    <property type="match status" value="1"/>
</dbReference>
<evidence type="ECO:0000256" key="7">
    <source>
        <dbReference type="PIRSR" id="PIRSR600223-1"/>
    </source>
</evidence>
<feature type="active site" evidence="7">
    <location>
        <position position="40"/>
    </location>
</feature>
<evidence type="ECO:0000259" key="10">
    <source>
        <dbReference type="Pfam" id="PF10502"/>
    </source>
</evidence>
<dbReference type="PANTHER" id="PTHR43390">
    <property type="entry name" value="SIGNAL PEPTIDASE I"/>
    <property type="match status" value="1"/>
</dbReference>
<dbReference type="EC" id="3.4.21.89" evidence="4 8"/>
<comment type="subcellular location">
    <subcellularLocation>
        <location evidence="2">Cell membrane</location>
        <topology evidence="2">Single-pass type II membrane protein</topology>
    </subcellularLocation>
    <subcellularLocation>
        <location evidence="9">Membrane</location>
        <topology evidence="9">Single-pass type II membrane protein</topology>
    </subcellularLocation>
</comment>
<dbReference type="PRINTS" id="PR00727">
    <property type="entry name" value="LEADERPTASE"/>
</dbReference>
<dbReference type="InterPro" id="IPR019756">
    <property type="entry name" value="Pept_S26A_signal_pept_1_Ser-AS"/>
</dbReference>
<feature type="domain" description="Peptidase S26" evidence="10">
    <location>
        <begin position="9"/>
        <end position="164"/>
    </location>
</feature>
<dbReference type="OrthoDB" id="9802919at2"/>
<dbReference type="GO" id="GO:0005886">
    <property type="term" value="C:plasma membrane"/>
    <property type="evidence" value="ECO:0007669"/>
    <property type="project" value="UniProtKB-SubCell"/>
</dbReference>
<evidence type="ECO:0000256" key="4">
    <source>
        <dbReference type="ARBA" id="ARBA00013208"/>
    </source>
</evidence>
<dbReference type="Proteomes" id="UP000256329">
    <property type="component" value="Unassembled WGS sequence"/>
</dbReference>
<feature type="active site" evidence="7">
    <location>
        <position position="83"/>
    </location>
</feature>